<protein>
    <submittedName>
        <fullName evidence="5">Thiol reductase thioredoxin</fullName>
    </submittedName>
</protein>
<reference evidence="6" key="1">
    <citation type="submission" date="2016-06" db="EMBL/GenBank/DDBJ databases">
        <authorList>
            <person name="Nascimento L."/>
            <person name="Pereira R.V."/>
            <person name="Martins L.F."/>
            <person name="Quaggio R.B."/>
            <person name="Silva A.M."/>
            <person name="Setubal J.C."/>
        </authorList>
    </citation>
    <scope>NUCLEOTIDE SEQUENCE [LARGE SCALE GENOMIC DNA]</scope>
</reference>
<dbReference type="Gene3D" id="3.40.30.10">
    <property type="entry name" value="Glutaredoxin"/>
    <property type="match status" value="1"/>
</dbReference>
<keyword evidence="2" id="KW-1015">Disulfide bond</keyword>
<dbReference type="SUPFAM" id="SSF52833">
    <property type="entry name" value="Thioredoxin-like"/>
    <property type="match status" value="1"/>
</dbReference>
<name>A0A1Y3PFW7_9BACI</name>
<keyword evidence="3" id="KW-0676">Redox-active center</keyword>
<evidence type="ECO:0000313" key="6">
    <source>
        <dbReference type="Proteomes" id="UP000196475"/>
    </source>
</evidence>
<evidence type="ECO:0000313" key="5">
    <source>
        <dbReference type="EMBL" id="OUM86044.1"/>
    </source>
</evidence>
<dbReference type="PANTHER" id="PTHR45663:SF11">
    <property type="entry name" value="GEO12009P1"/>
    <property type="match status" value="1"/>
</dbReference>
<accession>A0A1Y3PFW7</accession>
<comment type="similarity">
    <text evidence="1">Belongs to the thioredoxin family.</text>
</comment>
<comment type="caution">
    <text evidence="5">The sequence shown here is derived from an EMBL/GenBank/DDBJ whole genome shotgun (WGS) entry which is preliminary data.</text>
</comment>
<dbReference type="PANTHER" id="PTHR45663">
    <property type="entry name" value="GEO12009P1"/>
    <property type="match status" value="1"/>
</dbReference>
<dbReference type="Pfam" id="PF00085">
    <property type="entry name" value="Thioredoxin"/>
    <property type="match status" value="1"/>
</dbReference>
<sequence>MQAIEDVAQFAETIATGTVVAMFHADWCKDCKFIDPFMPDVEKAYQGKIRFVKVDRDRFPELVERYDIFGIPSFVAFFDGKETIRFVSKLRKTREEIEHFLDRVCEVSEALAQN</sequence>
<dbReference type="InterPro" id="IPR013766">
    <property type="entry name" value="Thioredoxin_domain"/>
</dbReference>
<dbReference type="AlphaFoldDB" id="A0A1Y3PFW7"/>
<dbReference type="InterPro" id="IPR036249">
    <property type="entry name" value="Thioredoxin-like_sf"/>
</dbReference>
<evidence type="ECO:0000256" key="2">
    <source>
        <dbReference type="ARBA" id="ARBA00023157"/>
    </source>
</evidence>
<evidence type="ECO:0000256" key="3">
    <source>
        <dbReference type="ARBA" id="ARBA00023284"/>
    </source>
</evidence>
<dbReference type="GO" id="GO:0015035">
    <property type="term" value="F:protein-disulfide reductase activity"/>
    <property type="evidence" value="ECO:0007669"/>
    <property type="project" value="TreeGrafter"/>
</dbReference>
<dbReference type="PROSITE" id="PS51352">
    <property type="entry name" value="THIOREDOXIN_2"/>
    <property type="match status" value="1"/>
</dbReference>
<evidence type="ECO:0000259" key="4">
    <source>
        <dbReference type="PROSITE" id="PS51352"/>
    </source>
</evidence>
<dbReference type="EMBL" id="LZRT01000094">
    <property type="protein sequence ID" value="OUM86044.1"/>
    <property type="molecule type" value="Genomic_DNA"/>
</dbReference>
<dbReference type="GO" id="GO:0005737">
    <property type="term" value="C:cytoplasm"/>
    <property type="evidence" value="ECO:0007669"/>
    <property type="project" value="TreeGrafter"/>
</dbReference>
<proteinExistence type="inferred from homology"/>
<feature type="domain" description="Thioredoxin" evidence="4">
    <location>
        <begin position="1"/>
        <end position="106"/>
    </location>
</feature>
<dbReference type="Proteomes" id="UP000196475">
    <property type="component" value="Unassembled WGS sequence"/>
</dbReference>
<dbReference type="CDD" id="cd02947">
    <property type="entry name" value="TRX_family"/>
    <property type="match status" value="1"/>
</dbReference>
<evidence type="ECO:0000256" key="1">
    <source>
        <dbReference type="ARBA" id="ARBA00008987"/>
    </source>
</evidence>
<organism evidence="5 6">
    <name type="scientific">Bacillus thermozeamaize</name>
    <dbReference type="NCBI Taxonomy" id="230954"/>
    <lineage>
        <taxon>Bacteria</taxon>
        <taxon>Bacillati</taxon>
        <taxon>Bacillota</taxon>
        <taxon>Bacilli</taxon>
        <taxon>Bacillales</taxon>
        <taxon>Bacillaceae</taxon>
        <taxon>Bacillus</taxon>
    </lineage>
</organism>
<gene>
    <name evidence="5" type="ORF">BAA01_01435</name>
</gene>